<organism evidence="4 5">
    <name type="scientific">Egibacter rhizosphaerae</name>
    <dbReference type="NCBI Taxonomy" id="1670831"/>
    <lineage>
        <taxon>Bacteria</taxon>
        <taxon>Bacillati</taxon>
        <taxon>Actinomycetota</taxon>
        <taxon>Nitriliruptoria</taxon>
        <taxon>Egibacterales</taxon>
        <taxon>Egibacteraceae</taxon>
        <taxon>Egibacter</taxon>
    </lineage>
</organism>
<evidence type="ECO:0000259" key="3">
    <source>
        <dbReference type="PROSITE" id="PS51186"/>
    </source>
</evidence>
<dbReference type="GO" id="GO:0016747">
    <property type="term" value="F:acyltransferase activity, transferring groups other than amino-acyl groups"/>
    <property type="evidence" value="ECO:0007669"/>
    <property type="project" value="InterPro"/>
</dbReference>
<evidence type="ECO:0000313" key="4">
    <source>
        <dbReference type="EMBL" id="QBI18207.1"/>
    </source>
</evidence>
<reference evidence="4 5" key="1">
    <citation type="submission" date="2019-01" db="EMBL/GenBank/DDBJ databases">
        <title>Egibacter rhizosphaerae EGI 80759T.</title>
        <authorList>
            <person name="Chen D.-D."/>
            <person name="Tian Y."/>
            <person name="Jiao J.-Y."/>
            <person name="Zhang X.-T."/>
            <person name="Zhang Y.-G."/>
            <person name="Zhang Y."/>
            <person name="Xiao M."/>
            <person name="Shu W.-S."/>
            <person name="Li W.-J."/>
        </authorList>
    </citation>
    <scope>NUCLEOTIDE SEQUENCE [LARGE SCALE GENOMIC DNA]</scope>
    <source>
        <strain evidence="4 5">EGI 80759</strain>
    </source>
</reference>
<sequence>MQIRSAAEPDLEAIVGLWEQAGMLAYTPHPHDELHGLLRHDPGLALVADLEGAVVGTVLAPFDGRRGWLMRLAVASSARRAGVASALVSEAERRLSERGCARVNLLVFADNEEAQSFWESVGYRRGAPVVLMSRHLDPTDP</sequence>
<dbReference type="InterPro" id="IPR016181">
    <property type="entry name" value="Acyl_CoA_acyltransferase"/>
</dbReference>
<keyword evidence="5" id="KW-1185">Reference proteome</keyword>
<dbReference type="Pfam" id="PF00583">
    <property type="entry name" value="Acetyltransf_1"/>
    <property type="match status" value="1"/>
</dbReference>
<dbReference type="InterPro" id="IPR050832">
    <property type="entry name" value="Bact_Acetyltransf"/>
</dbReference>
<proteinExistence type="predicted"/>
<dbReference type="RefSeq" id="WP_131153205.1">
    <property type="nucleotide sequence ID" value="NZ_CP036402.1"/>
</dbReference>
<accession>A0A411YAK2</accession>
<dbReference type="PANTHER" id="PTHR43877:SF1">
    <property type="entry name" value="ACETYLTRANSFERASE"/>
    <property type="match status" value="1"/>
</dbReference>
<dbReference type="AlphaFoldDB" id="A0A411YAK2"/>
<dbReference type="KEGG" id="erz:ER308_00535"/>
<gene>
    <name evidence="4" type="ORF">ER308_00535</name>
</gene>
<keyword evidence="2" id="KW-0012">Acyltransferase</keyword>
<dbReference type="InterPro" id="IPR000182">
    <property type="entry name" value="GNAT_dom"/>
</dbReference>
<dbReference type="SUPFAM" id="SSF55729">
    <property type="entry name" value="Acyl-CoA N-acyltransferases (Nat)"/>
    <property type="match status" value="1"/>
</dbReference>
<evidence type="ECO:0000313" key="5">
    <source>
        <dbReference type="Proteomes" id="UP000291469"/>
    </source>
</evidence>
<dbReference type="OrthoDB" id="1821130at2"/>
<dbReference type="CDD" id="cd04301">
    <property type="entry name" value="NAT_SF"/>
    <property type="match status" value="1"/>
</dbReference>
<protein>
    <submittedName>
        <fullName evidence="4">GNAT family acetyltransferase</fullName>
    </submittedName>
</protein>
<dbReference type="EMBL" id="CP036402">
    <property type="protein sequence ID" value="QBI18207.1"/>
    <property type="molecule type" value="Genomic_DNA"/>
</dbReference>
<evidence type="ECO:0000256" key="1">
    <source>
        <dbReference type="ARBA" id="ARBA00022679"/>
    </source>
</evidence>
<feature type="domain" description="N-acetyltransferase" evidence="3">
    <location>
        <begin position="1"/>
        <end position="137"/>
    </location>
</feature>
<name>A0A411YAK2_9ACTN</name>
<dbReference type="NCBIfam" id="NF002959">
    <property type="entry name" value="PRK03624.1"/>
    <property type="match status" value="1"/>
</dbReference>
<dbReference type="Proteomes" id="UP000291469">
    <property type="component" value="Chromosome"/>
</dbReference>
<keyword evidence="1 4" id="KW-0808">Transferase</keyword>
<dbReference type="PANTHER" id="PTHR43877">
    <property type="entry name" value="AMINOALKYLPHOSPHONATE N-ACETYLTRANSFERASE-RELATED-RELATED"/>
    <property type="match status" value="1"/>
</dbReference>
<evidence type="ECO:0000256" key="2">
    <source>
        <dbReference type="ARBA" id="ARBA00023315"/>
    </source>
</evidence>
<dbReference type="Gene3D" id="3.40.630.30">
    <property type="match status" value="1"/>
</dbReference>
<dbReference type="PROSITE" id="PS51186">
    <property type="entry name" value="GNAT"/>
    <property type="match status" value="1"/>
</dbReference>